<name>A0A7Z8KQM6_9EURY</name>
<evidence type="ECO:0000259" key="3">
    <source>
        <dbReference type="PROSITE" id="PS51186"/>
    </source>
</evidence>
<feature type="domain" description="N-acetyltransferase" evidence="3">
    <location>
        <begin position="3"/>
        <end position="174"/>
    </location>
</feature>
<sequence length="174" mass="19919">MKISIRNTEKEDIEGILSVEHDSFHPNIAENADTLLERIEVFPNGFLVMEINGEIAGYISSELWDYSENIDTEKFELGHSITETHRYDGKELYISSIAVLKMYRGKGYGDALLSELISNICNKYGISSIILMVSVNWIAAKRIYEKNGFHEIQVINGFFDDDERSDSIVMRKQI</sequence>
<reference evidence="4 5" key="1">
    <citation type="submission" date="2019-06" db="EMBL/GenBank/DDBJ databases">
        <title>Draft genome sequence of Methanolobus vulcani B1d.</title>
        <authorList>
            <person name="Creighbaum A.J."/>
            <person name="Ticak T."/>
            <person name="Hariraju D."/>
            <person name="Arivett B.A."/>
            <person name="Ferguson D.J.Jr."/>
        </authorList>
    </citation>
    <scope>NUCLEOTIDE SEQUENCE [LARGE SCALE GENOMIC DNA]</scope>
    <source>
        <strain evidence="4 5">B1d</strain>
    </source>
</reference>
<proteinExistence type="predicted"/>
<protein>
    <submittedName>
        <fullName evidence="4">GNAT family N-acetyltransferase</fullName>
    </submittedName>
</protein>
<dbReference type="SUPFAM" id="SSF55729">
    <property type="entry name" value="Acyl-CoA N-acyltransferases (Nat)"/>
    <property type="match status" value="1"/>
</dbReference>
<accession>A0A7Z8KQM6</accession>
<organism evidence="4 5">
    <name type="scientific">Methanolobus vulcani</name>
    <dbReference type="NCBI Taxonomy" id="38026"/>
    <lineage>
        <taxon>Archaea</taxon>
        <taxon>Methanobacteriati</taxon>
        <taxon>Methanobacteriota</taxon>
        <taxon>Stenosarchaea group</taxon>
        <taxon>Methanomicrobia</taxon>
        <taxon>Methanosarcinales</taxon>
        <taxon>Methanosarcinaceae</taxon>
        <taxon>Methanolobus</taxon>
    </lineage>
</organism>
<comment type="caution">
    <text evidence="4">The sequence shown here is derived from an EMBL/GenBank/DDBJ whole genome shotgun (WGS) entry which is preliminary data.</text>
</comment>
<dbReference type="InterPro" id="IPR016181">
    <property type="entry name" value="Acyl_CoA_acyltransferase"/>
</dbReference>
<evidence type="ECO:0000313" key="4">
    <source>
        <dbReference type="EMBL" id="TQD28310.1"/>
    </source>
</evidence>
<dbReference type="GO" id="GO:0008080">
    <property type="term" value="F:N-acetyltransferase activity"/>
    <property type="evidence" value="ECO:0007669"/>
    <property type="project" value="UniProtKB-ARBA"/>
</dbReference>
<dbReference type="InterPro" id="IPR000182">
    <property type="entry name" value="GNAT_dom"/>
</dbReference>
<evidence type="ECO:0000313" key="5">
    <source>
        <dbReference type="Proteomes" id="UP000319335"/>
    </source>
</evidence>
<dbReference type="RefSeq" id="WP_154808415.1">
    <property type="nucleotide sequence ID" value="NZ_VIAQ01000006.1"/>
</dbReference>
<dbReference type="PROSITE" id="PS51186">
    <property type="entry name" value="GNAT"/>
    <property type="match status" value="1"/>
</dbReference>
<dbReference type="Proteomes" id="UP000319335">
    <property type="component" value="Unassembled WGS sequence"/>
</dbReference>
<dbReference type="OrthoDB" id="43754at2157"/>
<dbReference type="PANTHER" id="PTHR10908">
    <property type="entry name" value="SEROTONIN N-ACETYLTRANSFERASE"/>
    <property type="match status" value="1"/>
</dbReference>
<dbReference type="AlphaFoldDB" id="A0A7Z8KQM6"/>
<dbReference type="Pfam" id="PF00583">
    <property type="entry name" value="Acetyltransf_1"/>
    <property type="match status" value="1"/>
</dbReference>
<dbReference type="EMBL" id="VIAQ01000006">
    <property type="protein sequence ID" value="TQD28310.1"/>
    <property type="molecule type" value="Genomic_DNA"/>
</dbReference>
<evidence type="ECO:0000256" key="2">
    <source>
        <dbReference type="ARBA" id="ARBA00023315"/>
    </source>
</evidence>
<keyword evidence="5" id="KW-1185">Reference proteome</keyword>
<gene>
    <name evidence="4" type="ORF">FKV42_01175</name>
</gene>
<dbReference type="CDD" id="cd04301">
    <property type="entry name" value="NAT_SF"/>
    <property type="match status" value="1"/>
</dbReference>
<dbReference type="PANTHER" id="PTHR10908:SF0">
    <property type="entry name" value="SEROTONIN N-ACETYLTRANSFERASE"/>
    <property type="match status" value="1"/>
</dbReference>
<evidence type="ECO:0000256" key="1">
    <source>
        <dbReference type="ARBA" id="ARBA00022679"/>
    </source>
</evidence>
<keyword evidence="2" id="KW-0012">Acyltransferase</keyword>
<dbReference type="InterPro" id="IPR051635">
    <property type="entry name" value="SNAT-like"/>
</dbReference>
<dbReference type="Gene3D" id="3.40.630.30">
    <property type="match status" value="1"/>
</dbReference>
<keyword evidence="1 4" id="KW-0808">Transferase</keyword>